<dbReference type="InterPro" id="IPR030489">
    <property type="entry name" value="TR_Rrf2-type_CS"/>
</dbReference>
<organism evidence="2 3">
    <name type="scientific">Acidocella aquatica</name>
    <dbReference type="NCBI Taxonomy" id="1922313"/>
    <lineage>
        <taxon>Bacteria</taxon>
        <taxon>Pseudomonadati</taxon>
        <taxon>Pseudomonadota</taxon>
        <taxon>Alphaproteobacteria</taxon>
        <taxon>Acetobacterales</taxon>
        <taxon>Acidocellaceae</taxon>
        <taxon>Acidocella</taxon>
    </lineage>
</organism>
<dbReference type="SUPFAM" id="SSF46785">
    <property type="entry name" value="Winged helix' DNA-binding domain"/>
    <property type="match status" value="1"/>
</dbReference>
<keyword evidence="3" id="KW-1185">Reference proteome</keyword>
<dbReference type="Pfam" id="PF02082">
    <property type="entry name" value="Rrf2"/>
    <property type="match status" value="1"/>
</dbReference>
<name>A0ABQ6A960_9PROT</name>
<evidence type="ECO:0000313" key="3">
    <source>
        <dbReference type="Proteomes" id="UP001156641"/>
    </source>
</evidence>
<reference evidence="3" key="1">
    <citation type="journal article" date="2019" name="Int. J. Syst. Evol. Microbiol.">
        <title>The Global Catalogue of Microorganisms (GCM) 10K type strain sequencing project: providing services to taxonomists for standard genome sequencing and annotation.</title>
        <authorList>
            <consortium name="The Broad Institute Genomics Platform"/>
            <consortium name="The Broad Institute Genome Sequencing Center for Infectious Disease"/>
            <person name="Wu L."/>
            <person name="Ma J."/>
        </authorList>
    </citation>
    <scope>NUCLEOTIDE SEQUENCE [LARGE SCALE GENOMIC DNA]</scope>
    <source>
        <strain evidence="3">NBRC 112502</strain>
    </source>
</reference>
<dbReference type="Proteomes" id="UP001156641">
    <property type="component" value="Unassembled WGS sequence"/>
</dbReference>
<dbReference type="PANTHER" id="PTHR33221">
    <property type="entry name" value="WINGED HELIX-TURN-HELIX TRANSCRIPTIONAL REGULATOR, RRF2 FAMILY"/>
    <property type="match status" value="1"/>
</dbReference>
<dbReference type="PANTHER" id="PTHR33221:SF4">
    <property type="entry name" value="HTH-TYPE TRANSCRIPTIONAL REPRESSOR NSRR"/>
    <property type="match status" value="1"/>
</dbReference>
<dbReference type="InterPro" id="IPR036390">
    <property type="entry name" value="WH_DNA-bd_sf"/>
</dbReference>
<sequence>MHLTRYTDYSLRVLLYLGTHEERVCSVSEIARAYDISQNHLMKVVHNLGRAGYVSSVRGRLGGVRLAQACEEINIGAVVRSMEEDLQLVDCGSCLIAPACGLTGALNKALYAFMTVLDGYTLADLMKQRGKLARLLDLGVA</sequence>
<gene>
    <name evidence="2" type="primary">nsrR</name>
    <name evidence="2" type="ORF">GCM10010909_25560</name>
</gene>
<accession>A0ABQ6A960</accession>
<comment type="caution">
    <text evidence="2">The sequence shown here is derived from an EMBL/GenBank/DDBJ whole genome shotgun (WGS) entry which is preliminary data.</text>
</comment>
<dbReference type="PROSITE" id="PS01332">
    <property type="entry name" value="HTH_RRF2_1"/>
    <property type="match status" value="1"/>
</dbReference>
<dbReference type="InterPro" id="IPR036388">
    <property type="entry name" value="WH-like_DNA-bd_sf"/>
</dbReference>
<keyword evidence="1" id="KW-0238">DNA-binding</keyword>
<evidence type="ECO:0000256" key="1">
    <source>
        <dbReference type="ARBA" id="ARBA00023125"/>
    </source>
</evidence>
<dbReference type="PROSITE" id="PS51197">
    <property type="entry name" value="HTH_RRF2_2"/>
    <property type="match status" value="1"/>
</dbReference>
<protein>
    <submittedName>
        <fullName evidence="2">HTH-type transcriptional regulator NsrR</fullName>
    </submittedName>
</protein>
<dbReference type="RefSeq" id="WP_284258659.1">
    <property type="nucleotide sequence ID" value="NZ_BSOS01000073.1"/>
</dbReference>
<dbReference type="InterPro" id="IPR000944">
    <property type="entry name" value="Tscrpt_reg_Rrf2"/>
</dbReference>
<dbReference type="Gene3D" id="1.10.10.10">
    <property type="entry name" value="Winged helix-like DNA-binding domain superfamily/Winged helix DNA-binding domain"/>
    <property type="match status" value="1"/>
</dbReference>
<evidence type="ECO:0000313" key="2">
    <source>
        <dbReference type="EMBL" id="GLR67875.1"/>
    </source>
</evidence>
<dbReference type="EMBL" id="BSOS01000073">
    <property type="protein sequence ID" value="GLR67875.1"/>
    <property type="molecule type" value="Genomic_DNA"/>
</dbReference>
<dbReference type="NCBIfam" id="TIGR00738">
    <property type="entry name" value="rrf2_super"/>
    <property type="match status" value="1"/>
</dbReference>
<proteinExistence type="predicted"/>